<dbReference type="SMART" id="SM00252">
    <property type="entry name" value="SH2"/>
    <property type="match status" value="1"/>
</dbReference>
<dbReference type="OrthoDB" id="10063348at2759"/>
<dbReference type="PANTHER" id="PTHR10155">
    <property type="entry name" value="PHOSPHATIDYLINOSITOL 3-KINASE REGULATORY SUBUNIT"/>
    <property type="match status" value="1"/>
</dbReference>
<organism evidence="5 6">
    <name type="scientific">Candidula unifasciata</name>
    <dbReference type="NCBI Taxonomy" id="100452"/>
    <lineage>
        <taxon>Eukaryota</taxon>
        <taxon>Metazoa</taxon>
        <taxon>Spiralia</taxon>
        <taxon>Lophotrochozoa</taxon>
        <taxon>Mollusca</taxon>
        <taxon>Gastropoda</taxon>
        <taxon>Heterobranchia</taxon>
        <taxon>Euthyneura</taxon>
        <taxon>Panpulmonata</taxon>
        <taxon>Eupulmonata</taxon>
        <taxon>Stylommatophora</taxon>
        <taxon>Helicina</taxon>
        <taxon>Helicoidea</taxon>
        <taxon>Geomitridae</taxon>
        <taxon>Candidula</taxon>
    </lineage>
</organism>
<protein>
    <recommendedName>
        <fullName evidence="7">Cytokine-inducible SH2-containing protein</fullName>
    </recommendedName>
</protein>
<dbReference type="PANTHER" id="PTHR10155:SF16">
    <property type="entry name" value="SUPPRESSOR OF CYTOKINE SIGNALING 2"/>
    <property type="match status" value="1"/>
</dbReference>
<sequence length="345" mass="38890">MPPSSCPFTSDPGVTTPVDVNSLKPAAKEEQLCQDLVSPCLQKLIAYLRQLSICSDNCIDIIKNCAKVDQVKETSAQPALSHCCTHLCPINESLRWALQQEPKQDHNCLQQTSPLCSLQQDIRNLQHGMALHGSDNHHEEPQNDSGYGSGIPPAHRHYHRPCFNSQIDLEKLEKNYSELLQCGFYFGSIDSQTSKDLLQKTPTGTFLIRDSSHSGYLYTLSVKTERGATSVRILYHKGLFQFDSDERIRNKLPQFDSVLGLVDFHVMVTSEGGNKSWQWEEMSGHRSMKATLTKPLKSSVPSLAHLSRVKINQCLNNAYLSPVVDTLPLVSNREKEFMKEYPYRI</sequence>
<dbReference type="SUPFAM" id="SSF55550">
    <property type="entry name" value="SH2 domain"/>
    <property type="match status" value="1"/>
</dbReference>
<accession>A0A8S3ZIT7</accession>
<name>A0A8S3ZIT7_9EUPU</name>
<comment type="caution">
    <text evidence="5">The sequence shown here is derived from an EMBL/GenBank/DDBJ whole genome shotgun (WGS) entry which is preliminary data.</text>
</comment>
<keyword evidence="1 2" id="KW-0727">SH2 domain</keyword>
<dbReference type="Gene3D" id="3.30.505.10">
    <property type="entry name" value="SH2 domain"/>
    <property type="match status" value="1"/>
</dbReference>
<feature type="domain" description="SH2" evidence="3">
    <location>
        <begin position="184"/>
        <end position="296"/>
    </location>
</feature>
<dbReference type="PROSITE" id="PS50225">
    <property type="entry name" value="SOCS"/>
    <property type="match status" value="1"/>
</dbReference>
<dbReference type="InterPro" id="IPR036860">
    <property type="entry name" value="SH2_dom_sf"/>
</dbReference>
<gene>
    <name evidence="5" type="ORF">CUNI_LOCUS14921</name>
</gene>
<dbReference type="GO" id="GO:0046854">
    <property type="term" value="P:phosphatidylinositol phosphate biosynthetic process"/>
    <property type="evidence" value="ECO:0007669"/>
    <property type="project" value="TreeGrafter"/>
</dbReference>
<dbReference type="GO" id="GO:0005942">
    <property type="term" value="C:phosphatidylinositol 3-kinase complex"/>
    <property type="evidence" value="ECO:0007669"/>
    <property type="project" value="TreeGrafter"/>
</dbReference>
<evidence type="ECO:0000313" key="5">
    <source>
        <dbReference type="EMBL" id="CAG5129363.1"/>
    </source>
</evidence>
<evidence type="ECO:0000313" key="6">
    <source>
        <dbReference type="Proteomes" id="UP000678393"/>
    </source>
</evidence>
<feature type="domain" description="SOCS box" evidence="4">
    <location>
        <begin position="291"/>
        <end position="344"/>
    </location>
</feature>
<dbReference type="Proteomes" id="UP000678393">
    <property type="component" value="Unassembled WGS sequence"/>
</dbReference>
<dbReference type="AlphaFoldDB" id="A0A8S3ZIT7"/>
<dbReference type="Pfam" id="PF00017">
    <property type="entry name" value="SH2"/>
    <property type="match status" value="1"/>
</dbReference>
<dbReference type="EMBL" id="CAJHNH020003459">
    <property type="protein sequence ID" value="CAG5129363.1"/>
    <property type="molecule type" value="Genomic_DNA"/>
</dbReference>
<dbReference type="PROSITE" id="PS50001">
    <property type="entry name" value="SH2"/>
    <property type="match status" value="1"/>
</dbReference>
<keyword evidence="6" id="KW-1185">Reference proteome</keyword>
<dbReference type="InterPro" id="IPR000980">
    <property type="entry name" value="SH2"/>
</dbReference>
<evidence type="ECO:0000259" key="4">
    <source>
        <dbReference type="PROSITE" id="PS50225"/>
    </source>
</evidence>
<evidence type="ECO:0000259" key="3">
    <source>
        <dbReference type="PROSITE" id="PS50001"/>
    </source>
</evidence>
<dbReference type="InterPro" id="IPR001496">
    <property type="entry name" value="SOCS_box"/>
</dbReference>
<reference evidence="5" key="1">
    <citation type="submission" date="2021-04" db="EMBL/GenBank/DDBJ databases">
        <authorList>
            <consortium name="Molecular Ecology Group"/>
        </authorList>
    </citation>
    <scope>NUCLEOTIDE SEQUENCE</scope>
</reference>
<dbReference type="GO" id="GO:0046935">
    <property type="term" value="F:1-phosphatidylinositol-3-kinase regulator activity"/>
    <property type="evidence" value="ECO:0007669"/>
    <property type="project" value="TreeGrafter"/>
</dbReference>
<evidence type="ECO:0000256" key="2">
    <source>
        <dbReference type="PROSITE-ProRule" id="PRU00191"/>
    </source>
</evidence>
<proteinExistence type="predicted"/>
<evidence type="ECO:0000256" key="1">
    <source>
        <dbReference type="ARBA" id="ARBA00022999"/>
    </source>
</evidence>
<evidence type="ECO:0008006" key="7">
    <source>
        <dbReference type="Google" id="ProtNLM"/>
    </source>
</evidence>